<sequence>EEPTPEPAKPSLEDASLDSILEREDVKRWGQSISDRAASRAESKFSELQRKQEVDAAAAEATKHRQSLVEDENFDQIGREEVAKSEANSQFIESLATAGEAIGAATAARYTQELGEEAVDRIVREHDASGGSIIDLNRAFAEEATKKAVSKATESAVTEAEARFDEKLEAFREEQGVTRRSEEAENTGPVDKISGTPPAAVTPETEKTWETEVDRYNAGDITWEEMEPFQIAHDKEIGGRGMRG</sequence>
<organism evidence="2">
    <name type="scientific">marine sediment metagenome</name>
    <dbReference type="NCBI Taxonomy" id="412755"/>
    <lineage>
        <taxon>unclassified sequences</taxon>
        <taxon>metagenomes</taxon>
        <taxon>ecological metagenomes</taxon>
    </lineage>
</organism>
<reference evidence="2" key="1">
    <citation type="journal article" date="2015" name="Nature">
        <title>Complex archaea that bridge the gap between prokaryotes and eukaryotes.</title>
        <authorList>
            <person name="Spang A."/>
            <person name="Saw J.H."/>
            <person name="Jorgensen S.L."/>
            <person name="Zaremba-Niedzwiedzka K."/>
            <person name="Martijn J."/>
            <person name="Lind A.E."/>
            <person name="van Eijk R."/>
            <person name="Schleper C."/>
            <person name="Guy L."/>
            <person name="Ettema T.J."/>
        </authorList>
    </citation>
    <scope>NUCLEOTIDE SEQUENCE</scope>
</reference>
<proteinExistence type="predicted"/>
<dbReference type="AlphaFoldDB" id="A0A0F9GA04"/>
<feature type="region of interest" description="Disordered" evidence="1">
    <location>
        <begin position="54"/>
        <end position="74"/>
    </location>
</feature>
<feature type="region of interest" description="Disordered" evidence="1">
    <location>
        <begin position="172"/>
        <end position="212"/>
    </location>
</feature>
<name>A0A0F9GA04_9ZZZZ</name>
<dbReference type="EMBL" id="LAZR01018653">
    <property type="protein sequence ID" value="KKL95533.1"/>
    <property type="molecule type" value="Genomic_DNA"/>
</dbReference>
<gene>
    <name evidence="2" type="ORF">LCGC14_1853670</name>
</gene>
<feature type="non-terminal residue" evidence="2">
    <location>
        <position position="1"/>
    </location>
</feature>
<feature type="compositionally biased region" description="Basic and acidic residues" evidence="1">
    <location>
        <begin position="172"/>
        <end position="183"/>
    </location>
</feature>
<protein>
    <submittedName>
        <fullName evidence="2">Uncharacterized protein</fullName>
    </submittedName>
</protein>
<accession>A0A0F9GA04</accession>
<comment type="caution">
    <text evidence="2">The sequence shown here is derived from an EMBL/GenBank/DDBJ whole genome shotgun (WGS) entry which is preliminary data.</text>
</comment>
<evidence type="ECO:0000313" key="2">
    <source>
        <dbReference type="EMBL" id="KKL95533.1"/>
    </source>
</evidence>
<evidence type="ECO:0000256" key="1">
    <source>
        <dbReference type="SAM" id="MobiDB-lite"/>
    </source>
</evidence>
<feature type="region of interest" description="Disordered" evidence="1">
    <location>
        <begin position="1"/>
        <end position="24"/>
    </location>
</feature>